<dbReference type="InterPro" id="IPR000922">
    <property type="entry name" value="Lectin_gal-bd_dom"/>
</dbReference>
<dbReference type="InterPro" id="IPR003599">
    <property type="entry name" value="Ig_sub"/>
</dbReference>
<dbReference type="PANTHER" id="PTHR46780">
    <property type="entry name" value="PROTEIN EVA-1"/>
    <property type="match status" value="1"/>
</dbReference>
<evidence type="ECO:0000259" key="3">
    <source>
        <dbReference type="PROSITE" id="PS50835"/>
    </source>
</evidence>
<dbReference type="GO" id="GO:0030246">
    <property type="term" value="F:carbohydrate binding"/>
    <property type="evidence" value="ECO:0007669"/>
    <property type="project" value="InterPro"/>
</dbReference>
<evidence type="ECO:0000313" key="4">
    <source>
        <dbReference type="Proteomes" id="UP000887561"/>
    </source>
</evidence>
<feature type="domain" description="SUEL-type lectin" evidence="2">
    <location>
        <begin position="515"/>
        <end position="616"/>
    </location>
</feature>
<dbReference type="InterPro" id="IPR018614">
    <property type="entry name" value="KRTCAP2"/>
</dbReference>
<protein>
    <submittedName>
        <fullName evidence="5">Dolichyl-diphosphooligosaccharide--protein glycosyltransferase subunit KCP2</fullName>
    </submittedName>
</protein>
<dbReference type="Pfam" id="PF09775">
    <property type="entry name" value="Keratin_assoc"/>
    <property type="match status" value="1"/>
</dbReference>
<dbReference type="Pfam" id="PF02140">
    <property type="entry name" value="SUEL_Lectin"/>
    <property type="match status" value="2"/>
</dbReference>
<dbReference type="Gene3D" id="2.60.120.740">
    <property type="match status" value="2"/>
</dbReference>
<dbReference type="InterPro" id="IPR043159">
    <property type="entry name" value="Lectin_gal-bd_sf"/>
</dbReference>
<organism evidence="4 5">
    <name type="scientific">Meloidogyne javanica</name>
    <name type="common">Root-knot nematode worm</name>
    <dbReference type="NCBI Taxonomy" id="6303"/>
    <lineage>
        <taxon>Eukaryota</taxon>
        <taxon>Metazoa</taxon>
        <taxon>Ecdysozoa</taxon>
        <taxon>Nematoda</taxon>
        <taxon>Chromadorea</taxon>
        <taxon>Rhabditida</taxon>
        <taxon>Tylenchina</taxon>
        <taxon>Tylenchomorpha</taxon>
        <taxon>Tylenchoidea</taxon>
        <taxon>Meloidogynidae</taxon>
        <taxon>Meloidogyninae</taxon>
        <taxon>Meloidogyne</taxon>
        <taxon>Meloidogyne incognita group</taxon>
    </lineage>
</organism>
<feature type="domain" description="SUEL-type lectin" evidence="2">
    <location>
        <begin position="353"/>
        <end position="506"/>
    </location>
</feature>
<dbReference type="SMART" id="SM00409">
    <property type="entry name" value="IG"/>
    <property type="match status" value="1"/>
</dbReference>
<dbReference type="SUPFAM" id="SSF48726">
    <property type="entry name" value="Immunoglobulin"/>
    <property type="match status" value="2"/>
</dbReference>
<evidence type="ECO:0000259" key="2">
    <source>
        <dbReference type="PROSITE" id="PS50228"/>
    </source>
</evidence>
<dbReference type="InterPro" id="IPR036179">
    <property type="entry name" value="Ig-like_dom_sf"/>
</dbReference>
<reference evidence="5" key="1">
    <citation type="submission" date="2022-11" db="UniProtKB">
        <authorList>
            <consortium name="WormBaseParasite"/>
        </authorList>
    </citation>
    <scope>IDENTIFICATION</scope>
</reference>
<dbReference type="InterPro" id="IPR007110">
    <property type="entry name" value="Ig-like_dom"/>
</dbReference>
<keyword evidence="4" id="KW-1185">Reference proteome</keyword>
<dbReference type="CDD" id="cd22829">
    <property type="entry name" value="Gal_Rha_Lectin_EVA1_EVA1C_rpt2"/>
    <property type="match status" value="1"/>
</dbReference>
<dbReference type="Gene3D" id="2.60.40.10">
    <property type="entry name" value="Immunoglobulins"/>
    <property type="match status" value="2"/>
</dbReference>
<feature type="transmembrane region" description="Helical" evidence="1">
    <location>
        <begin position="692"/>
        <end position="715"/>
    </location>
</feature>
<evidence type="ECO:0000256" key="1">
    <source>
        <dbReference type="SAM" id="Phobius"/>
    </source>
</evidence>
<dbReference type="AlphaFoldDB" id="A0A915MMI4"/>
<keyword evidence="1" id="KW-0472">Membrane</keyword>
<keyword evidence="1" id="KW-1133">Transmembrane helix</keyword>
<dbReference type="PROSITE" id="PS50835">
    <property type="entry name" value="IG_LIKE"/>
    <property type="match status" value="1"/>
</dbReference>
<dbReference type="Proteomes" id="UP000887561">
    <property type="component" value="Unplaced"/>
</dbReference>
<name>A0A915MMI4_MELJA</name>
<sequence>MASNNGISSLISAFFVFVCIGIGQLFKQFLANSRQGNLCAGVLGAFIFCFTLTTISNMKMAQFGINSKSGLFDCFISLIISIIASALIHRIAITLTILFSGVFLFFLVGISHKYYDLNASINVGGGGGGISSLRPNRSPLILEESMNNITGMRGDTIEFRCKIENAGKYKIAFFREGIPPRLIAYDDSVHKGPELVLRGVSRQHMSEYICTASNGIFPDESWTIKLHEQSVSERYRSVHILKIKNVKNSDFGIYKCVANNDYGSHFGEIRLVELPLNQQYSYANNYHSISEGSGMYPNIDEENDEEEWGDTGIENPFGILTTTTTSSLWLQKQQAISDKALLTDSLRLRLIQACQNDRVNLQCPKNTYISPHNAFFGRLVPSSELCPFTSNLKIKENFGGKEDTSCDFAETLSVIRNIDRISRKKEEYCNDVCRLVEVISKEKQKNYCGKVLAGKEGPLLEGPLPRITDLCRAKRKCRLKVEPEVFGEKDPCPNTGKYLQIGYKCTPVSFEDQNFCEGQQTRLGCARGQRLSIYSAHYGRSSNGQQTYCGGKGQQKQEGDKMGKALNCLLDVLPQIASHCHAQPWCSFQVNDYFLGNPCQQQQNTLKYLSVIFACVDEEVFSEGALSGRLEAMGQLKKEKETIENIKEKTLPVKIPEKESNNQEERDIININNNVDWKPAWPLLNDRRHEALLFLLLLLSFFLSILILLCACLMWQCRARAKERRDRRRAEEREAAANLRLCHGFGCGSGGNIEERNLNS</sequence>
<evidence type="ECO:0000313" key="5">
    <source>
        <dbReference type="WBParaSite" id="scaffold4202_cov309.g7806"/>
    </source>
</evidence>
<feature type="transmembrane region" description="Helical" evidence="1">
    <location>
        <begin position="70"/>
        <end position="88"/>
    </location>
</feature>
<feature type="transmembrane region" description="Helical" evidence="1">
    <location>
        <begin position="6"/>
        <end position="26"/>
    </location>
</feature>
<feature type="transmembrane region" description="Helical" evidence="1">
    <location>
        <begin position="38"/>
        <end position="58"/>
    </location>
</feature>
<keyword evidence="1" id="KW-0812">Transmembrane</keyword>
<proteinExistence type="predicted"/>
<dbReference type="WBParaSite" id="scaffold4202_cov309.g7806">
    <property type="protein sequence ID" value="scaffold4202_cov309.g7806"/>
    <property type="gene ID" value="scaffold4202_cov309.g7806"/>
</dbReference>
<accession>A0A915MMI4</accession>
<dbReference type="InterPro" id="IPR013783">
    <property type="entry name" value="Ig-like_fold"/>
</dbReference>
<feature type="domain" description="Ig-like" evidence="3">
    <location>
        <begin position="139"/>
        <end position="232"/>
    </location>
</feature>
<dbReference type="PROSITE" id="PS50228">
    <property type="entry name" value="SUEL_LECTIN"/>
    <property type="match status" value="2"/>
</dbReference>